<proteinExistence type="predicted"/>
<feature type="transmembrane region" description="Helical" evidence="1">
    <location>
        <begin position="52"/>
        <end position="75"/>
    </location>
</feature>
<reference evidence="3" key="1">
    <citation type="journal article" date="2019" name="Int. J. Syst. Evol. Microbiol.">
        <title>The Global Catalogue of Microorganisms (GCM) 10K type strain sequencing project: providing services to taxonomists for standard genome sequencing and annotation.</title>
        <authorList>
            <consortium name="The Broad Institute Genomics Platform"/>
            <consortium name="The Broad Institute Genome Sequencing Center for Infectious Disease"/>
            <person name="Wu L."/>
            <person name="Ma J."/>
        </authorList>
    </citation>
    <scope>NUCLEOTIDE SEQUENCE [LARGE SCALE GENOMIC DNA]</scope>
    <source>
        <strain evidence="3">KCTC 52298</strain>
    </source>
</reference>
<name>A0ABW5KY34_9SPHI</name>
<evidence type="ECO:0000256" key="1">
    <source>
        <dbReference type="SAM" id="Phobius"/>
    </source>
</evidence>
<sequence length="115" mass="13988">MKGKVIVSSFLTNLFSFSRASAVTIFPFIFVQRKIMLKDKDLMNHERIHIAQALELLVLPFYVLYGVEFLIRLIYYRKVETAYLNISFEREAYLKQSDLHYLRTRKMWSFRKYYR</sequence>
<evidence type="ECO:0000313" key="3">
    <source>
        <dbReference type="Proteomes" id="UP001597440"/>
    </source>
</evidence>
<feature type="transmembrane region" description="Helical" evidence="1">
    <location>
        <begin position="6"/>
        <end position="31"/>
    </location>
</feature>
<dbReference type="RefSeq" id="WP_210355393.1">
    <property type="nucleotide sequence ID" value="NZ_JAEQMU010000004.1"/>
</dbReference>
<keyword evidence="1" id="KW-0812">Transmembrane</keyword>
<evidence type="ECO:0000313" key="2">
    <source>
        <dbReference type="EMBL" id="MFD2553215.1"/>
    </source>
</evidence>
<comment type="caution">
    <text evidence="2">The sequence shown here is derived from an EMBL/GenBank/DDBJ whole genome shotgun (WGS) entry which is preliminary data.</text>
</comment>
<protein>
    <recommendedName>
        <fullName evidence="4">DUF4157 domain-containing protein</fullName>
    </recommendedName>
</protein>
<keyword evidence="1" id="KW-1133">Transmembrane helix</keyword>
<gene>
    <name evidence="2" type="ORF">ACFSQW_02340</name>
</gene>
<evidence type="ECO:0008006" key="4">
    <source>
        <dbReference type="Google" id="ProtNLM"/>
    </source>
</evidence>
<keyword evidence="1" id="KW-0472">Membrane</keyword>
<keyword evidence="3" id="KW-1185">Reference proteome</keyword>
<organism evidence="2 3">
    <name type="scientific">Sphingobacterium tabacisoli</name>
    <dbReference type="NCBI Taxonomy" id="2044855"/>
    <lineage>
        <taxon>Bacteria</taxon>
        <taxon>Pseudomonadati</taxon>
        <taxon>Bacteroidota</taxon>
        <taxon>Sphingobacteriia</taxon>
        <taxon>Sphingobacteriales</taxon>
        <taxon>Sphingobacteriaceae</taxon>
        <taxon>Sphingobacterium</taxon>
    </lineage>
</organism>
<accession>A0ABW5KY34</accession>
<dbReference type="Proteomes" id="UP001597440">
    <property type="component" value="Unassembled WGS sequence"/>
</dbReference>
<dbReference type="EMBL" id="JBHULD010000004">
    <property type="protein sequence ID" value="MFD2553215.1"/>
    <property type="molecule type" value="Genomic_DNA"/>
</dbReference>